<name>M6DIB5_9LEPT</name>
<evidence type="ECO:0000313" key="2">
    <source>
        <dbReference type="Proteomes" id="UP000011988"/>
    </source>
</evidence>
<organism evidence="1 2">
    <name type="scientific">Leptospira alstonii serovar Sichuan str. 79601</name>
    <dbReference type="NCBI Taxonomy" id="1218565"/>
    <lineage>
        <taxon>Bacteria</taxon>
        <taxon>Pseudomonadati</taxon>
        <taxon>Spirochaetota</taxon>
        <taxon>Spirochaetia</taxon>
        <taxon>Leptospirales</taxon>
        <taxon>Leptospiraceae</taxon>
        <taxon>Leptospira</taxon>
    </lineage>
</organism>
<dbReference type="AlphaFoldDB" id="M6DIB5"/>
<accession>M6DIB5</accession>
<sequence>MDSANYYDTGSAKIHLGYVEKEQRSLKTIYKKIMTKGFLLLP</sequence>
<dbReference type="Proteomes" id="UP000011988">
    <property type="component" value="Unassembled WGS sequence"/>
</dbReference>
<reference evidence="1 2" key="1">
    <citation type="submission" date="2013-01" db="EMBL/GenBank/DDBJ databases">
        <authorList>
            <person name="Harkins D.M."/>
            <person name="Durkin A.S."/>
            <person name="Brinkac L.M."/>
            <person name="Haft D.H."/>
            <person name="Selengut J.D."/>
            <person name="Sanka R."/>
            <person name="DePew J."/>
            <person name="Purushe J."/>
            <person name="Galloway R.L."/>
            <person name="Vinetz J.M."/>
            <person name="Sutton G.G."/>
            <person name="Nierman W.C."/>
            <person name="Fouts D.E."/>
        </authorList>
    </citation>
    <scope>NUCLEOTIDE SEQUENCE [LARGE SCALE GENOMIC DNA]</scope>
    <source>
        <strain evidence="1 2">79601</strain>
    </source>
</reference>
<protein>
    <submittedName>
        <fullName evidence="1">Uncharacterized protein</fullName>
    </submittedName>
</protein>
<proteinExistence type="predicted"/>
<gene>
    <name evidence="1" type="ORF">LEP1GSC194_2586</name>
</gene>
<dbReference type="PATRIC" id="fig|1218565.3.peg.280"/>
<evidence type="ECO:0000313" key="1">
    <source>
        <dbReference type="EMBL" id="EMJ98260.1"/>
    </source>
</evidence>
<comment type="caution">
    <text evidence="1">The sequence shown here is derived from an EMBL/GenBank/DDBJ whole genome shotgun (WGS) entry which is preliminary data.</text>
</comment>
<dbReference type="EMBL" id="ANIK01000003">
    <property type="protein sequence ID" value="EMJ98260.1"/>
    <property type="molecule type" value="Genomic_DNA"/>
</dbReference>